<feature type="compositionally biased region" description="Basic and acidic residues" evidence="1">
    <location>
        <begin position="747"/>
        <end position="762"/>
    </location>
</feature>
<dbReference type="InterPro" id="IPR000008">
    <property type="entry name" value="C2_dom"/>
</dbReference>
<evidence type="ECO:0000259" key="3">
    <source>
        <dbReference type="PROSITE" id="PS50011"/>
    </source>
</evidence>
<feature type="region of interest" description="Disordered" evidence="1">
    <location>
        <begin position="1054"/>
        <end position="1075"/>
    </location>
</feature>
<dbReference type="InterPro" id="IPR001245">
    <property type="entry name" value="Ser-Thr/Tyr_kinase_cat_dom"/>
</dbReference>
<feature type="compositionally biased region" description="Basic and acidic residues" evidence="1">
    <location>
        <begin position="622"/>
        <end position="632"/>
    </location>
</feature>
<evidence type="ECO:0000256" key="1">
    <source>
        <dbReference type="SAM" id="MobiDB-lite"/>
    </source>
</evidence>
<feature type="region of interest" description="Disordered" evidence="1">
    <location>
        <begin position="351"/>
        <end position="762"/>
    </location>
</feature>
<dbReference type="InterPro" id="IPR000719">
    <property type="entry name" value="Prot_kinase_dom"/>
</dbReference>
<dbReference type="PROSITE" id="PS50011">
    <property type="entry name" value="PROTEIN_KINASE_DOM"/>
    <property type="match status" value="1"/>
</dbReference>
<feature type="domain" description="Protein kinase" evidence="3">
    <location>
        <begin position="20"/>
        <end position="298"/>
    </location>
</feature>
<proteinExistence type="predicted"/>
<evidence type="ECO:0000313" key="4">
    <source>
        <dbReference type="EMBL" id="KAK8892200.1"/>
    </source>
</evidence>
<dbReference type="PROSITE" id="PS00108">
    <property type="entry name" value="PROTEIN_KINASE_ST"/>
    <property type="match status" value="1"/>
</dbReference>
<protein>
    <recommendedName>
        <fullName evidence="6">Protein kinase domain-containing protein</fullName>
    </recommendedName>
</protein>
<dbReference type="SMART" id="SM00220">
    <property type="entry name" value="S_TKc"/>
    <property type="match status" value="1"/>
</dbReference>
<feature type="compositionally biased region" description="Basic residues" evidence="1">
    <location>
        <begin position="372"/>
        <end position="382"/>
    </location>
</feature>
<feature type="compositionally biased region" description="Basic and acidic residues" evidence="1">
    <location>
        <begin position="680"/>
        <end position="693"/>
    </location>
</feature>
<dbReference type="SUPFAM" id="SSF49562">
    <property type="entry name" value="C2 domain (Calcium/lipid-binding domain, CaLB)"/>
    <property type="match status" value="1"/>
</dbReference>
<dbReference type="Gene3D" id="1.10.510.10">
    <property type="entry name" value="Transferase(Phosphotransferase) domain 1"/>
    <property type="match status" value="1"/>
</dbReference>
<dbReference type="Pfam" id="PF00069">
    <property type="entry name" value="Pkinase"/>
    <property type="match status" value="1"/>
</dbReference>
<dbReference type="PANTHER" id="PTHR23257">
    <property type="entry name" value="SERINE-THREONINE PROTEIN KINASE"/>
    <property type="match status" value="1"/>
</dbReference>
<dbReference type="PANTHER" id="PTHR23257:SF963">
    <property type="entry name" value="AT08303P"/>
    <property type="match status" value="1"/>
</dbReference>
<feature type="region of interest" description="Disordered" evidence="1">
    <location>
        <begin position="780"/>
        <end position="857"/>
    </location>
</feature>
<feature type="compositionally biased region" description="Basic and acidic residues" evidence="1">
    <location>
        <begin position="788"/>
        <end position="812"/>
    </location>
</feature>
<dbReference type="PROSITE" id="PS50004">
    <property type="entry name" value="C2"/>
    <property type="match status" value="1"/>
</dbReference>
<name>A0ABR2KM42_9EUKA</name>
<dbReference type="PRINTS" id="PR00109">
    <property type="entry name" value="TYRKINASE"/>
</dbReference>
<sequence length="1220" mass="136000">MSQKDQAKLQNNFRISLAGFKNLGNIDEGGFGSVFKVIDQKTNLKYAAKVICCNGDKKQYKKSINREVSILMRFQHPTIIKFYGYSLTDFEGKENVTILMELSEKGSLAKLLENNKKGLSDLKYDNTYRQIILIGIAQGMRYLHQNHIIHRDLKPGNILLNDDYYPLIIDFGLSKIPITNSNTSTLKGCGTPIYMAPESISLNHYNEKTDVYSYGILMYEVVTDMDPYPSLKNGEMTDYLFKKLVIEDSYRPIFKPEWKIKESIQDLIKNCWSHDPNKRPTFEEIFRLLAYNRVNPVINIFEGDGEEEECEGKYYLEDVNKDDVMCYVDSIYEVSTLSQLGQLDRSSGELNSSWQQLASTDSKKEESDDKTHNKKKKDKKKKSSNDDKKINDMKSSNDDKKINDMKSLNDMKSSDENDEAGDHSDLYDVIDMNDGDKMSSNGKKSKKVKSKKNAVEAENHDKEDKKKKKSSDGILNAGKKAKKKKKASDEVGCVDVKDKEINAKSHLDKEAETVNKGSPDDEIVARIPEESGTPEKKAKKKKKKADDEVGSVDVKDNGSPGDEIGMKTPEESGAPEKKAKKKKKKADDEVGSVDVKDNEINSKGDLDKEAEAVDNGSPGDEIGMKTAEESGTPKKKAKKKKKKADDEVGSVDVKDNGINSKGDLDKEAEAVDNGSPGDEIGMKTAEESGTPDKKAKKKKKASDAVKPAKKAKGNKKLSDEAVDANKSTEKVESKSPSKKDRKKKEKKNSIEEEKVPDLHESCRSIESEAMLNEAAIREFASGGAVVAENEKEEKVETKDRLCDETRSAKNEEVAVSAADEPDIADKKKKAKKGTKNADKKDKSHAKEKKGKKKAKAEKIIETEERQVEELNPVTEIIKEEELNPVTEIIKEEELNPVTEIIKEEELNPVTEIIKEEELNPVTEIIKEEELNPVTEIIKEEELNPVTEIIKEEEASPASDVKQVKEEETNAEAIEINKEEEKKESIPVTEASETKERAIPVSESGSVAEANRAQDGGSSAIAEFAEVLNFISDDSLGSHSSTYSTNFSGYTSYGPLSDLTPSDGETRQGRQGPVFTSSEVKPKLSYSVRGILHNIFGLTGNFEGQFGIYATLQLYGKSSIFKGKGETLRTPTVLNDSCPEYNYEFSFDKIKKGDSIQINIIRNNIDGVDDLIIGTTSVLIKDNEGEKELPLKCPGNSFDNFGKMNLTLHMERSENYIVNDV</sequence>
<keyword evidence="5" id="KW-1185">Reference proteome</keyword>
<feature type="compositionally biased region" description="Basic and acidic residues" evidence="1">
    <location>
        <begin position="594"/>
        <end position="611"/>
    </location>
</feature>
<feature type="compositionally biased region" description="Basic and acidic residues" evidence="1">
    <location>
        <begin position="453"/>
        <end position="464"/>
    </location>
</feature>
<dbReference type="EMBL" id="JAPFFF010000004">
    <property type="protein sequence ID" value="KAK8892200.1"/>
    <property type="molecule type" value="Genomic_DNA"/>
</dbReference>
<evidence type="ECO:0008006" key="6">
    <source>
        <dbReference type="Google" id="ProtNLM"/>
    </source>
</evidence>
<feature type="compositionally biased region" description="Basic and acidic residues" evidence="1">
    <location>
        <begin position="726"/>
        <end position="738"/>
    </location>
</feature>
<evidence type="ECO:0000313" key="5">
    <source>
        <dbReference type="Proteomes" id="UP001470230"/>
    </source>
</evidence>
<comment type="caution">
    <text evidence="4">The sequence shown here is derived from an EMBL/GenBank/DDBJ whole genome shotgun (WGS) entry which is preliminary data.</text>
</comment>
<feature type="domain" description="C2" evidence="2">
    <location>
        <begin position="1068"/>
        <end position="1192"/>
    </location>
</feature>
<dbReference type="InterPro" id="IPR050167">
    <property type="entry name" value="Ser_Thr_protein_kinase"/>
</dbReference>
<dbReference type="InterPro" id="IPR011009">
    <property type="entry name" value="Kinase-like_dom_sf"/>
</dbReference>
<organism evidence="4 5">
    <name type="scientific">Tritrichomonas musculus</name>
    <dbReference type="NCBI Taxonomy" id="1915356"/>
    <lineage>
        <taxon>Eukaryota</taxon>
        <taxon>Metamonada</taxon>
        <taxon>Parabasalia</taxon>
        <taxon>Tritrichomonadida</taxon>
        <taxon>Tritrichomonadidae</taxon>
        <taxon>Tritrichomonas</taxon>
    </lineage>
</organism>
<gene>
    <name evidence="4" type="ORF">M9Y10_029423</name>
</gene>
<dbReference type="InterPro" id="IPR008271">
    <property type="entry name" value="Ser/Thr_kinase_AS"/>
</dbReference>
<evidence type="ECO:0000259" key="2">
    <source>
        <dbReference type="PROSITE" id="PS50004"/>
    </source>
</evidence>
<feature type="compositionally biased region" description="Basic residues" evidence="1">
    <location>
        <begin position="842"/>
        <end position="855"/>
    </location>
</feature>
<dbReference type="Proteomes" id="UP001470230">
    <property type="component" value="Unassembled WGS sequence"/>
</dbReference>
<feature type="compositionally biased region" description="Basic residues" evidence="1">
    <location>
        <begin position="633"/>
        <end position="642"/>
    </location>
</feature>
<dbReference type="SUPFAM" id="SSF56112">
    <property type="entry name" value="Protein kinase-like (PK-like)"/>
    <property type="match status" value="1"/>
</dbReference>
<reference evidence="4 5" key="1">
    <citation type="submission" date="2024-04" db="EMBL/GenBank/DDBJ databases">
        <title>Tritrichomonas musculus Genome.</title>
        <authorList>
            <person name="Alves-Ferreira E."/>
            <person name="Grigg M."/>
            <person name="Lorenzi H."/>
            <person name="Galac M."/>
        </authorList>
    </citation>
    <scope>NUCLEOTIDE SEQUENCE [LARGE SCALE GENOMIC DNA]</scope>
    <source>
        <strain evidence="4 5">EAF2021</strain>
    </source>
</reference>
<feature type="compositionally biased region" description="Basic residues" evidence="1">
    <location>
        <begin position="443"/>
        <end position="452"/>
    </location>
</feature>
<feature type="compositionally biased region" description="Polar residues" evidence="1">
    <location>
        <begin position="351"/>
        <end position="360"/>
    </location>
</feature>
<feature type="compositionally biased region" description="Basic and acidic residues" evidence="1">
    <location>
        <begin position="564"/>
        <end position="577"/>
    </location>
</feature>
<feature type="compositionally biased region" description="Basic and acidic residues" evidence="1">
    <location>
        <begin position="383"/>
        <end position="426"/>
    </location>
</feature>
<feature type="compositionally biased region" description="Basic and acidic residues" evidence="1">
    <location>
        <begin position="495"/>
        <end position="513"/>
    </location>
</feature>
<dbReference type="InterPro" id="IPR035892">
    <property type="entry name" value="C2_domain_sf"/>
</dbReference>
<feature type="compositionally biased region" description="Basic and acidic residues" evidence="1">
    <location>
        <begin position="523"/>
        <end position="536"/>
    </location>
</feature>
<feature type="compositionally biased region" description="Basic and acidic residues" evidence="1">
    <location>
        <begin position="361"/>
        <end position="371"/>
    </location>
</feature>
<accession>A0ABR2KM42</accession>
<feature type="region of interest" description="Disordered" evidence="1">
    <location>
        <begin position="979"/>
        <end position="1015"/>
    </location>
</feature>